<comment type="catalytic activity">
    <reaction evidence="1 13">
        <text>Catalyzes the rearrangement of -S-S- bonds in proteins.</text>
        <dbReference type="EC" id="5.3.4.1"/>
    </reaction>
</comment>
<feature type="chain" id="PRO_5042668099" description="Protein disulfide-isomerase" evidence="13">
    <location>
        <begin position="22"/>
        <end position="500"/>
    </location>
</feature>
<evidence type="ECO:0000256" key="6">
    <source>
        <dbReference type="ARBA" id="ARBA00022737"/>
    </source>
</evidence>
<evidence type="ECO:0000259" key="15">
    <source>
        <dbReference type="PROSITE" id="PS51352"/>
    </source>
</evidence>
<dbReference type="FunFam" id="3.40.30.10:FF:000027">
    <property type="entry name" value="protein disulfide-isomerase A2"/>
    <property type="match status" value="1"/>
</dbReference>
<keyword evidence="9 13" id="KW-0413">Isomerase</keyword>
<dbReference type="InterPro" id="IPR005792">
    <property type="entry name" value="Prot_disulphide_isomerase"/>
</dbReference>
<dbReference type="EC" id="5.3.4.1" evidence="4 13"/>
<evidence type="ECO:0000256" key="3">
    <source>
        <dbReference type="ARBA" id="ARBA00006347"/>
    </source>
</evidence>
<dbReference type="PROSITE" id="PS00194">
    <property type="entry name" value="THIOREDOXIN_1"/>
    <property type="match status" value="2"/>
</dbReference>
<evidence type="ECO:0000256" key="5">
    <source>
        <dbReference type="ARBA" id="ARBA00022729"/>
    </source>
</evidence>
<evidence type="ECO:0000256" key="10">
    <source>
        <dbReference type="ARBA" id="ARBA00023284"/>
    </source>
</evidence>
<dbReference type="InterPro" id="IPR036249">
    <property type="entry name" value="Thioredoxin-like_sf"/>
</dbReference>
<keyword evidence="6" id="KW-0677">Repeat</keyword>
<feature type="signal peptide" evidence="13">
    <location>
        <begin position="1"/>
        <end position="21"/>
    </location>
</feature>
<evidence type="ECO:0000256" key="12">
    <source>
        <dbReference type="RuleBase" id="RU004208"/>
    </source>
</evidence>
<dbReference type="CDD" id="cd02995">
    <property type="entry name" value="PDI_a_PDI_a'_C"/>
    <property type="match status" value="1"/>
</dbReference>
<comment type="caution">
    <text evidence="16">The sequence shown here is derived from an EMBL/GenBank/DDBJ whole genome shotgun (WGS) entry which is preliminary data.</text>
</comment>
<name>A0AAN7P4X9_9COLE</name>
<gene>
    <name evidence="16" type="ORF">RN001_009223</name>
</gene>
<dbReference type="FunFam" id="3.40.30.10:FF:000030">
    <property type="entry name" value="Protein disulfide-isomerase"/>
    <property type="match status" value="1"/>
</dbReference>
<dbReference type="GO" id="GO:0006457">
    <property type="term" value="P:protein folding"/>
    <property type="evidence" value="ECO:0007669"/>
    <property type="project" value="TreeGrafter"/>
</dbReference>
<keyword evidence="8 11" id="KW-1015">Disulfide bond</keyword>
<feature type="disulfide bond" description="Redox-active" evidence="11">
    <location>
        <begin position="59"/>
        <end position="62"/>
    </location>
</feature>
<sequence length="500" mass="55909">MKMNLLCALSVFLLAIIPVYTDEGDVTLDEGVLVLTQANFDKVINSNDFVLVEFYAPWCGHCKALAPEYAKAAKALADKGSPIKLAKVDATEETSLAEKFEIKGYPTLKFYKKGNPSEYNGGRTSDDIVNWLEKKTGPPAKEVKSVKEAKAAIEENNVVVVGFFKDQASDNAKVFLEVADSFDDIPFIITSDEGVCKEYSTKCGDIVLFKKFDEGKVPFEGELNAQNLKKFLSVESLPLLVEFNHDSAQKIFGGDIKSHLLLFLGQGDEKTATIEEAARSVAKPFREQVLFVTIDTNEEEHQRILEFFGMKKEQAPAARLIKLEEDMSKYKPDTDDLTAETIKNFVQSFLDNKLKPHLLSQDLPDDWNKNDVYTLVASNFEKIVLDPTKDVLVEFYAPWCGHCKQLAPIYDKVGEHFKENDDVIIGKMDSTANELESIRVTSFPTIKLFAKGDNKVIEYNGPRTFEGLTKFVESGGAEGAHVEEPEEESEDDDSLKKDEL</sequence>
<proteinExistence type="inferred from homology"/>
<dbReference type="GO" id="GO:0005788">
    <property type="term" value="C:endoplasmic reticulum lumen"/>
    <property type="evidence" value="ECO:0007669"/>
    <property type="project" value="UniProtKB-SubCell"/>
</dbReference>
<keyword evidence="7" id="KW-0256">Endoplasmic reticulum</keyword>
<dbReference type="CDD" id="cd02961">
    <property type="entry name" value="PDI_a_family"/>
    <property type="match status" value="1"/>
</dbReference>
<dbReference type="PANTHER" id="PTHR18929">
    <property type="entry name" value="PROTEIN DISULFIDE ISOMERASE"/>
    <property type="match status" value="1"/>
</dbReference>
<dbReference type="NCBIfam" id="TIGR01126">
    <property type="entry name" value="pdi_dom"/>
    <property type="match status" value="2"/>
</dbReference>
<dbReference type="SUPFAM" id="SSF52833">
    <property type="entry name" value="Thioredoxin-like"/>
    <property type="match status" value="4"/>
</dbReference>
<feature type="disulfide bond" description="Redox-active" evidence="11">
    <location>
        <begin position="400"/>
        <end position="403"/>
    </location>
</feature>
<keyword evidence="5 13" id="KW-0732">Signal</keyword>
<dbReference type="EMBL" id="JARPUR010000004">
    <property type="protein sequence ID" value="KAK4876717.1"/>
    <property type="molecule type" value="Genomic_DNA"/>
</dbReference>
<dbReference type="AlphaFoldDB" id="A0AAN7P4X9"/>
<feature type="region of interest" description="Disordered" evidence="14">
    <location>
        <begin position="475"/>
        <end position="500"/>
    </location>
</feature>
<dbReference type="InterPro" id="IPR017937">
    <property type="entry name" value="Thioredoxin_CS"/>
</dbReference>
<comment type="similarity">
    <text evidence="3 12">Belongs to the protein disulfide isomerase family.</text>
</comment>
<reference evidence="17" key="1">
    <citation type="submission" date="2023-01" db="EMBL/GenBank/DDBJ databases">
        <title>Key to firefly adult light organ development and bioluminescence: homeobox transcription factors regulate luciferase expression and transportation to peroxisome.</title>
        <authorList>
            <person name="Fu X."/>
        </authorList>
    </citation>
    <scope>NUCLEOTIDE SEQUENCE [LARGE SCALE GENOMIC DNA]</scope>
</reference>
<protein>
    <recommendedName>
        <fullName evidence="4 13">Protein disulfide-isomerase</fullName>
        <ecNumber evidence="4 13">5.3.4.1</ecNumber>
    </recommendedName>
</protein>
<evidence type="ECO:0000256" key="7">
    <source>
        <dbReference type="ARBA" id="ARBA00022824"/>
    </source>
</evidence>
<dbReference type="FunFam" id="3.40.30.10:FF:000023">
    <property type="entry name" value="Protein disulfide-isomerase"/>
    <property type="match status" value="1"/>
</dbReference>
<evidence type="ECO:0000256" key="2">
    <source>
        <dbReference type="ARBA" id="ARBA00004319"/>
    </source>
</evidence>
<feature type="domain" description="Thioredoxin" evidence="15">
    <location>
        <begin position="11"/>
        <end position="137"/>
    </location>
</feature>
<evidence type="ECO:0000256" key="8">
    <source>
        <dbReference type="ARBA" id="ARBA00023157"/>
    </source>
</evidence>
<dbReference type="GO" id="GO:0003756">
    <property type="term" value="F:protein disulfide isomerase activity"/>
    <property type="evidence" value="ECO:0007669"/>
    <property type="project" value="UniProtKB-EC"/>
</dbReference>
<dbReference type="GO" id="GO:0034976">
    <property type="term" value="P:response to endoplasmic reticulum stress"/>
    <property type="evidence" value="ECO:0007669"/>
    <property type="project" value="TreeGrafter"/>
</dbReference>
<feature type="domain" description="Thioredoxin" evidence="15">
    <location>
        <begin position="336"/>
        <end position="477"/>
    </location>
</feature>
<dbReference type="Pfam" id="PF13848">
    <property type="entry name" value="Thioredoxin_6"/>
    <property type="match status" value="1"/>
</dbReference>
<dbReference type="PANTHER" id="PTHR18929:SF240">
    <property type="entry name" value="PROTEIN DISULFIDE-ISOMERASE"/>
    <property type="match status" value="1"/>
</dbReference>
<keyword evidence="10 11" id="KW-0676">Redox-active center</keyword>
<evidence type="ECO:0000256" key="1">
    <source>
        <dbReference type="ARBA" id="ARBA00001182"/>
    </source>
</evidence>
<accession>A0AAN7P4X9</accession>
<dbReference type="InterPro" id="IPR005788">
    <property type="entry name" value="PDI_thioredoxin-like_dom"/>
</dbReference>
<dbReference type="FunFam" id="3.40.30.10:FF:000042">
    <property type="entry name" value="protein disulfide-isomerase A2"/>
    <property type="match status" value="1"/>
</dbReference>
<evidence type="ECO:0000256" key="4">
    <source>
        <dbReference type="ARBA" id="ARBA00012723"/>
    </source>
</evidence>
<dbReference type="Proteomes" id="UP001353858">
    <property type="component" value="Unassembled WGS sequence"/>
</dbReference>
<keyword evidence="17" id="KW-1185">Reference proteome</keyword>
<dbReference type="PROSITE" id="PS51352">
    <property type="entry name" value="THIOREDOXIN_2"/>
    <property type="match status" value="2"/>
</dbReference>
<dbReference type="Pfam" id="PF00085">
    <property type="entry name" value="Thioredoxin"/>
    <property type="match status" value="2"/>
</dbReference>
<dbReference type="Gene3D" id="3.40.30.10">
    <property type="entry name" value="Glutaredoxin"/>
    <property type="match status" value="4"/>
</dbReference>
<dbReference type="CDD" id="cd02982">
    <property type="entry name" value="PDI_b'_family"/>
    <property type="match status" value="1"/>
</dbReference>
<evidence type="ECO:0000256" key="14">
    <source>
        <dbReference type="SAM" id="MobiDB-lite"/>
    </source>
</evidence>
<evidence type="ECO:0000313" key="17">
    <source>
        <dbReference type="Proteomes" id="UP001353858"/>
    </source>
</evidence>
<dbReference type="PRINTS" id="PR00421">
    <property type="entry name" value="THIOREDOXIN"/>
</dbReference>
<evidence type="ECO:0000313" key="16">
    <source>
        <dbReference type="EMBL" id="KAK4876717.1"/>
    </source>
</evidence>
<organism evidence="16 17">
    <name type="scientific">Aquatica leii</name>
    <dbReference type="NCBI Taxonomy" id="1421715"/>
    <lineage>
        <taxon>Eukaryota</taxon>
        <taxon>Metazoa</taxon>
        <taxon>Ecdysozoa</taxon>
        <taxon>Arthropoda</taxon>
        <taxon>Hexapoda</taxon>
        <taxon>Insecta</taxon>
        <taxon>Pterygota</taxon>
        <taxon>Neoptera</taxon>
        <taxon>Endopterygota</taxon>
        <taxon>Coleoptera</taxon>
        <taxon>Polyphaga</taxon>
        <taxon>Elateriformia</taxon>
        <taxon>Elateroidea</taxon>
        <taxon>Lampyridae</taxon>
        <taxon>Luciolinae</taxon>
        <taxon>Aquatica</taxon>
    </lineage>
</organism>
<comment type="subcellular location">
    <subcellularLocation>
        <location evidence="2">Endoplasmic reticulum lumen</location>
    </subcellularLocation>
</comment>
<evidence type="ECO:0000256" key="11">
    <source>
        <dbReference type="PIRSR" id="PIRSR605792-51"/>
    </source>
</evidence>
<evidence type="ECO:0000256" key="13">
    <source>
        <dbReference type="RuleBase" id="RU361130"/>
    </source>
</evidence>
<dbReference type="CDD" id="cd02981">
    <property type="entry name" value="PDI_b_family"/>
    <property type="match status" value="1"/>
</dbReference>
<evidence type="ECO:0000256" key="9">
    <source>
        <dbReference type="ARBA" id="ARBA00023235"/>
    </source>
</evidence>
<feature type="compositionally biased region" description="Acidic residues" evidence="14">
    <location>
        <begin position="484"/>
        <end position="493"/>
    </location>
</feature>
<dbReference type="NCBIfam" id="TIGR01130">
    <property type="entry name" value="ER_PDI_fam"/>
    <property type="match status" value="1"/>
</dbReference>
<dbReference type="InterPro" id="IPR013766">
    <property type="entry name" value="Thioredoxin_domain"/>
</dbReference>